<accession>A0A1P8JTU4</accession>
<protein>
    <submittedName>
        <fullName evidence="1">Uncharacterized protein</fullName>
    </submittedName>
</protein>
<reference evidence="1 2" key="1">
    <citation type="submission" date="2017-01" db="EMBL/GenBank/DDBJ databases">
        <authorList>
            <person name="Mah S.A."/>
            <person name="Swanson W.J."/>
            <person name="Moy G.W."/>
            <person name="Vacquier V.D."/>
        </authorList>
    </citation>
    <scope>NUCLEOTIDE SEQUENCE [LARGE SCALE GENOMIC DNA]</scope>
    <source>
        <strain evidence="1 2">DCY110</strain>
    </source>
</reference>
<dbReference type="EMBL" id="CP019236">
    <property type="protein sequence ID" value="APW37148.1"/>
    <property type="molecule type" value="Genomic_DNA"/>
</dbReference>
<proteinExistence type="predicted"/>
<dbReference type="STRING" id="1842727.RD110_08010"/>
<dbReference type="OrthoDB" id="8913229at2"/>
<gene>
    <name evidence="1" type="ORF">RD110_08010</name>
</gene>
<evidence type="ECO:0000313" key="2">
    <source>
        <dbReference type="Proteomes" id="UP000186609"/>
    </source>
</evidence>
<dbReference type="KEGG" id="rhy:RD110_08010"/>
<dbReference type="Proteomes" id="UP000186609">
    <property type="component" value="Chromosome"/>
</dbReference>
<evidence type="ECO:0000313" key="1">
    <source>
        <dbReference type="EMBL" id="APW37148.1"/>
    </source>
</evidence>
<keyword evidence="2" id="KW-1185">Reference proteome</keyword>
<organism evidence="1 2">
    <name type="scientific">Rhodoferax koreensis</name>
    <dbReference type="NCBI Taxonomy" id="1842727"/>
    <lineage>
        <taxon>Bacteria</taxon>
        <taxon>Pseudomonadati</taxon>
        <taxon>Pseudomonadota</taxon>
        <taxon>Betaproteobacteria</taxon>
        <taxon>Burkholderiales</taxon>
        <taxon>Comamonadaceae</taxon>
        <taxon>Rhodoferax</taxon>
    </lineage>
</organism>
<name>A0A1P8JTU4_9BURK</name>
<sequence>MSTFNLTPTPAPTANTGGPWVLLWSHSQNAFHIESFAEMLSSNRRAYSDDRAMDYVPLYAGRKDECHKISSAVRSTMIKRAEERVAGGRLTR</sequence>
<dbReference type="AlphaFoldDB" id="A0A1P8JTU4"/>